<dbReference type="Proteomes" id="UP000050360">
    <property type="component" value="Unassembled WGS sequence"/>
</dbReference>
<dbReference type="AlphaFoldDB" id="A0A0P8A9J3"/>
<evidence type="ECO:0000313" key="1">
    <source>
        <dbReference type="EMBL" id="KPQ43302.1"/>
    </source>
</evidence>
<gene>
    <name evidence="1" type="ORF">MPEBLZ_02145</name>
</gene>
<reference evidence="1 2" key="1">
    <citation type="submission" date="2015-09" db="EMBL/GenBank/DDBJ databases">
        <title>A metagenomics-based metabolic model of nitrate-dependent anaerobic oxidation of methane by Methanoperedens-like archaea.</title>
        <authorList>
            <person name="Arshad A."/>
            <person name="Speth D.R."/>
            <person name="De Graaf R.M."/>
            <person name="Op Den Camp H.J."/>
            <person name="Jetten M.S."/>
            <person name="Welte C.U."/>
        </authorList>
    </citation>
    <scope>NUCLEOTIDE SEQUENCE [LARGE SCALE GENOMIC DNA]</scope>
</reference>
<accession>A0A0P8A9J3</accession>
<name>A0A0P8A9J3_9EURY</name>
<organism evidence="1 2">
    <name type="scientific">Candidatus Methanoperedens nitratireducens</name>
    <dbReference type="NCBI Taxonomy" id="1392998"/>
    <lineage>
        <taxon>Archaea</taxon>
        <taxon>Methanobacteriati</taxon>
        <taxon>Methanobacteriota</taxon>
        <taxon>Stenosarchaea group</taxon>
        <taxon>Methanomicrobia</taxon>
        <taxon>Methanosarcinales</taxon>
        <taxon>ANME-2 cluster</taxon>
        <taxon>Candidatus Methanoperedentaceae</taxon>
        <taxon>Candidatus Methanoperedens</taxon>
    </lineage>
</organism>
<evidence type="ECO:0000313" key="2">
    <source>
        <dbReference type="Proteomes" id="UP000050360"/>
    </source>
</evidence>
<dbReference type="EMBL" id="LKCM01000161">
    <property type="protein sequence ID" value="KPQ43302.1"/>
    <property type="molecule type" value="Genomic_DNA"/>
</dbReference>
<proteinExistence type="predicted"/>
<protein>
    <submittedName>
        <fullName evidence="1">Uncharacterized protein</fullName>
    </submittedName>
</protein>
<comment type="caution">
    <text evidence="1">The sequence shown here is derived from an EMBL/GenBank/DDBJ whole genome shotgun (WGS) entry which is preliminary data.</text>
</comment>
<sequence>MINLDKYENLFIEKKLEHVGEAKSFQKSLILECLELFQCCLDSKSKDKLIELWSDELITRMINYVDRSIFYENLFIFWDKKLVSKNSNIFTIENAIHTFYPIFCQEIEGPLKNCLLVVDFILRVKGKEELTWSNFKYKKNNKRTNNYKYIPEILSSLEGSSKNTKFIKEVVNGLNSDPLKIRTLRNAGAHSNYIYYKDINSIMIYSENSEAVKIPAMSFLQLFSMTEDLLTIFHLIIHLGCRRIEVLK</sequence>